<protein>
    <recommendedName>
        <fullName evidence="12">Cytochrome b561 domain-containing protein</fullName>
    </recommendedName>
</protein>
<comment type="caution">
    <text evidence="13">The sequence shown here is derived from an EMBL/GenBank/DDBJ whole genome shotgun (WGS) entry which is preliminary data.</text>
</comment>
<dbReference type="PANTHER" id="PTHR10106">
    <property type="entry name" value="CYTOCHROME B561-RELATED"/>
    <property type="match status" value="1"/>
</dbReference>
<dbReference type="Gene3D" id="1.20.120.1770">
    <property type="match status" value="1"/>
</dbReference>
<evidence type="ECO:0000256" key="6">
    <source>
        <dbReference type="ARBA" id="ARBA00022723"/>
    </source>
</evidence>
<keyword evidence="9" id="KW-0408">Iron</keyword>
<keyword evidence="7" id="KW-0249">Electron transport</keyword>
<accession>A0ABR2Z3K0</accession>
<dbReference type="PANTHER" id="PTHR10106:SF0">
    <property type="entry name" value="LD36721P"/>
    <property type="match status" value="1"/>
</dbReference>
<dbReference type="PROSITE" id="PS50939">
    <property type="entry name" value="CYTOCHROME_B561"/>
    <property type="match status" value="1"/>
</dbReference>
<feature type="transmembrane region" description="Helical" evidence="11">
    <location>
        <begin position="60"/>
        <end position="82"/>
    </location>
</feature>
<evidence type="ECO:0000256" key="4">
    <source>
        <dbReference type="ARBA" id="ARBA00022617"/>
    </source>
</evidence>
<evidence type="ECO:0000256" key="5">
    <source>
        <dbReference type="ARBA" id="ARBA00022692"/>
    </source>
</evidence>
<keyword evidence="3" id="KW-0813">Transport</keyword>
<evidence type="ECO:0000313" key="14">
    <source>
        <dbReference type="Proteomes" id="UP001491310"/>
    </source>
</evidence>
<gene>
    <name evidence="13" type="ORF">WJX75_001570</name>
</gene>
<evidence type="ECO:0000256" key="2">
    <source>
        <dbReference type="ARBA" id="ARBA00004141"/>
    </source>
</evidence>
<dbReference type="EMBL" id="JALJOT010000001">
    <property type="protein sequence ID" value="KAK9918139.1"/>
    <property type="molecule type" value="Genomic_DNA"/>
</dbReference>
<feature type="transmembrane region" description="Helical" evidence="11">
    <location>
        <begin position="102"/>
        <end position="120"/>
    </location>
</feature>
<reference evidence="13 14" key="1">
    <citation type="journal article" date="2024" name="Nat. Commun.">
        <title>Phylogenomics reveals the evolutionary origins of lichenization in chlorophyte algae.</title>
        <authorList>
            <person name="Puginier C."/>
            <person name="Libourel C."/>
            <person name="Otte J."/>
            <person name="Skaloud P."/>
            <person name="Haon M."/>
            <person name="Grisel S."/>
            <person name="Petersen M."/>
            <person name="Berrin J.G."/>
            <person name="Delaux P.M."/>
            <person name="Dal Grande F."/>
            <person name="Keller J."/>
        </authorList>
    </citation>
    <scope>NUCLEOTIDE SEQUENCE [LARGE SCALE GENOMIC DNA]</scope>
    <source>
        <strain evidence="13 14">SAG 216-7</strain>
    </source>
</reference>
<evidence type="ECO:0000256" key="7">
    <source>
        <dbReference type="ARBA" id="ARBA00022982"/>
    </source>
</evidence>
<keyword evidence="10 11" id="KW-0472">Membrane</keyword>
<comment type="subcellular location">
    <subcellularLocation>
        <location evidence="2">Membrane</location>
        <topology evidence="2">Multi-pass membrane protein</topology>
    </subcellularLocation>
</comment>
<sequence>MAENGPIYWLGPPAPKSFSIITRLLQIVTLILVAVWVLHDLGGVAFTPKRVNLLTNDTGVIFNWHPLLMTLAFPVLMGEALLAYRTPVASSLDRGQRKLLHALLQIIAVVAAVLGVIAAFQSHNLKAPMKIPNLYSAHSYLGIFTLILLGLQAILGFTGFLYPTFSKSNREALAPWHMFLGRATFIMGLATMAVGIQEKTQFVAAAKNPVNVQVLKLFQAAIKLHSCFGYQMA</sequence>
<feature type="transmembrane region" description="Helical" evidence="11">
    <location>
        <begin position="140"/>
        <end position="162"/>
    </location>
</feature>
<evidence type="ECO:0000259" key="12">
    <source>
        <dbReference type="PROSITE" id="PS50939"/>
    </source>
</evidence>
<name>A0ABR2Z3K0_9CHLO</name>
<keyword evidence="8 11" id="KW-1133">Transmembrane helix</keyword>
<dbReference type="Pfam" id="PF03188">
    <property type="entry name" value="Cytochrom_B561"/>
    <property type="match status" value="1"/>
</dbReference>
<feature type="transmembrane region" description="Helical" evidence="11">
    <location>
        <begin position="20"/>
        <end position="39"/>
    </location>
</feature>
<evidence type="ECO:0000256" key="3">
    <source>
        <dbReference type="ARBA" id="ARBA00022448"/>
    </source>
</evidence>
<keyword evidence="5 11" id="KW-0812">Transmembrane</keyword>
<dbReference type="Proteomes" id="UP001491310">
    <property type="component" value="Unassembled WGS sequence"/>
</dbReference>
<proteinExistence type="predicted"/>
<evidence type="ECO:0000256" key="9">
    <source>
        <dbReference type="ARBA" id="ARBA00023004"/>
    </source>
</evidence>
<comment type="cofactor">
    <cofactor evidence="1">
        <name>heme b</name>
        <dbReference type="ChEBI" id="CHEBI:60344"/>
    </cofactor>
</comment>
<feature type="transmembrane region" description="Helical" evidence="11">
    <location>
        <begin position="174"/>
        <end position="196"/>
    </location>
</feature>
<feature type="domain" description="Cytochrome b561" evidence="12">
    <location>
        <begin position="21"/>
        <end position="231"/>
    </location>
</feature>
<evidence type="ECO:0000256" key="1">
    <source>
        <dbReference type="ARBA" id="ARBA00001970"/>
    </source>
</evidence>
<keyword evidence="14" id="KW-1185">Reference proteome</keyword>
<evidence type="ECO:0000256" key="11">
    <source>
        <dbReference type="SAM" id="Phobius"/>
    </source>
</evidence>
<keyword evidence="4" id="KW-0349">Heme</keyword>
<keyword evidence="6" id="KW-0479">Metal-binding</keyword>
<organism evidence="13 14">
    <name type="scientific">Coccomyxa subellipsoidea</name>
    <dbReference type="NCBI Taxonomy" id="248742"/>
    <lineage>
        <taxon>Eukaryota</taxon>
        <taxon>Viridiplantae</taxon>
        <taxon>Chlorophyta</taxon>
        <taxon>core chlorophytes</taxon>
        <taxon>Trebouxiophyceae</taxon>
        <taxon>Trebouxiophyceae incertae sedis</taxon>
        <taxon>Coccomyxaceae</taxon>
        <taxon>Coccomyxa</taxon>
    </lineage>
</organism>
<evidence type="ECO:0000256" key="10">
    <source>
        <dbReference type="ARBA" id="ARBA00023136"/>
    </source>
</evidence>
<evidence type="ECO:0000313" key="13">
    <source>
        <dbReference type="EMBL" id="KAK9918139.1"/>
    </source>
</evidence>
<evidence type="ECO:0000256" key="8">
    <source>
        <dbReference type="ARBA" id="ARBA00022989"/>
    </source>
</evidence>
<dbReference type="InterPro" id="IPR006593">
    <property type="entry name" value="Cyt_b561/ferric_Rdtase_TM"/>
</dbReference>
<dbReference type="InterPro" id="IPR043205">
    <property type="entry name" value="CYB561/CYBRD1-like"/>
</dbReference>
<dbReference type="SMART" id="SM00665">
    <property type="entry name" value="B561"/>
    <property type="match status" value="1"/>
</dbReference>